<evidence type="ECO:0000313" key="4">
    <source>
        <dbReference type="EMBL" id="MBB5844122.1"/>
    </source>
</evidence>
<dbReference type="Gene3D" id="1.10.357.10">
    <property type="entry name" value="Tetracycline Repressor, domain 2"/>
    <property type="match status" value="1"/>
</dbReference>
<comment type="caution">
    <text evidence="4">The sequence shown here is derived from an EMBL/GenBank/DDBJ whole genome shotgun (WGS) entry which is preliminary data.</text>
</comment>
<evidence type="ECO:0000256" key="1">
    <source>
        <dbReference type="ARBA" id="ARBA00023125"/>
    </source>
</evidence>
<dbReference type="SUPFAM" id="SSF46689">
    <property type="entry name" value="Homeodomain-like"/>
    <property type="match status" value="1"/>
</dbReference>
<dbReference type="Proteomes" id="UP000536685">
    <property type="component" value="Unassembled WGS sequence"/>
</dbReference>
<protein>
    <submittedName>
        <fullName evidence="4">AcrR family transcriptional regulator</fullName>
    </submittedName>
</protein>
<dbReference type="InterPro" id="IPR050109">
    <property type="entry name" value="HTH-type_TetR-like_transc_reg"/>
</dbReference>
<dbReference type="PROSITE" id="PS50977">
    <property type="entry name" value="HTH_TETR_2"/>
    <property type="match status" value="1"/>
</dbReference>
<dbReference type="GO" id="GO:0003700">
    <property type="term" value="F:DNA-binding transcription factor activity"/>
    <property type="evidence" value="ECO:0007669"/>
    <property type="project" value="TreeGrafter"/>
</dbReference>
<dbReference type="PRINTS" id="PR00455">
    <property type="entry name" value="HTHTETR"/>
</dbReference>
<dbReference type="SUPFAM" id="SSF48498">
    <property type="entry name" value="Tetracyclin repressor-like, C-terminal domain"/>
    <property type="match status" value="1"/>
</dbReference>
<sequence>MSELEQQAKAVRGHAIDARILSVALDILRKRGPAAVNIEAVAARAGIAKTTIYRRYDDRDQLLRAAIASSSTEVEIPTDLGTYETFKWLLRDAAGVTESMVGRGAAASIILNEYPESNDMMRAMIKSRSRLLTRFLHERVASGDLRPDLDIGLAATVLLGALMGQLIRGGEPSDEWADSVLGLLWPGFAADGE</sequence>
<dbReference type="Pfam" id="PF00440">
    <property type="entry name" value="TetR_N"/>
    <property type="match status" value="1"/>
</dbReference>
<dbReference type="PANTHER" id="PTHR30055:SF148">
    <property type="entry name" value="TETR-FAMILY TRANSCRIPTIONAL REGULATOR"/>
    <property type="match status" value="1"/>
</dbReference>
<dbReference type="RefSeq" id="WP_184237983.1">
    <property type="nucleotide sequence ID" value="NZ_JACHMJ010000001.1"/>
</dbReference>
<reference evidence="4 5" key="1">
    <citation type="submission" date="2020-08" db="EMBL/GenBank/DDBJ databases">
        <title>Sequencing the genomes of 1000 actinobacteria strains.</title>
        <authorList>
            <person name="Klenk H.-P."/>
        </authorList>
    </citation>
    <scope>NUCLEOTIDE SEQUENCE [LARGE SCALE GENOMIC DNA]</scope>
    <source>
        <strain evidence="4 5">DSM 105784</strain>
    </source>
</reference>
<dbReference type="InterPro" id="IPR009057">
    <property type="entry name" value="Homeodomain-like_sf"/>
</dbReference>
<evidence type="ECO:0000313" key="5">
    <source>
        <dbReference type="Proteomes" id="UP000536685"/>
    </source>
</evidence>
<accession>A0A841AQ92</accession>
<gene>
    <name evidence="4" type="ORF">HD599_002445</name>
</gene>
<dbReference type="GO" id="GO:0000976">
    <property type="term" value="F:transcription cis-regulatory region binding"/>
    <property type="evidence" value="ECO:0007669"/>
    <property type="project" value="TreeGrafter"/>
</dbReference>
<organism evidence="4 5">
    <name type="scientific">Conyzicola lurida</name>
    <dbReference type="NCBI Taxonomy" id="1172621"/>
    <lineage>
        <taxon>Bacteria</taxon>
        <taxon>Bacillati</taxon>
        <taxon>Actinomycetota</taxon>
        <taxon>Actinomycetes</taxon>
        <taxon>Micrococcales</taxon>
        <taxon>Microbacteriaceae</taxon>
        <taxon>Conyzicola</taxon>
    </lineage>
</organism>
<proteinExistence type="predicted"/>
<dbReference type="PANTHER" id="PTHR30055">
    <property type="entry name" value="HTH-TYPE TRANSCRIPTIONAL REGULATOR RUTR"/>
    <property type="match status" value="1"/>
</dbReference>
<evidence type="ECO:0000259" key="3">
    <source>
        <dbReference type="PROSITE" id="PS50977"/>
    </source>
</evidence>
<evidence type="ECO:0000256" key="2">
    <source>
        <dbReference type="PROSITE-ProRule" id="PRU00335"/>
    </source>
</evidence>
<dbReference type="Gene3D" id="1.10.10.60">
    <property type="entry name" value="Homeodomain-like"/>
    <property type="match status" value="1"/>
</dbReference>
<feature type="domain" description="HTH tetR-type" evidence="3">
    <location>
        <begin position="14"/>
        <end position="74"/>
    </location>
</feature>
<dbReference type="InterPro" id="IPR036271">
    <property type="entry name" value="Tet_transcr_reg_TetR-rel_C_sf"/>
</dbReference>
<keyword evidence="5" id="KW-1185">Reference proteome</keyword>
<dbReference type="EMBL" id="JACHMJ010000001">
    <property type="protein sequence ID" value="MBB5844122.1"/>
    <property type="molecule type" value="Genomic_DNA"/>
</dbReference>
<keyword evidence="1 2" id="KW-0238">DNA-binding</keyword>
<dbReference type="AlphaFoldDB" id="A0A841AQ92"/>
<dbReference type="InterPro" id="IPR001647">
    <property type="entry name" value="HTH_TetR"/>
</dbReference>
<name>A0A841AQ92_9MICO</name>
<feature type="DNA-binding region" description="H-T-H motif" evidence="2">
    <location>
        <begin position="37"/>
        <end position="56"/>
    </location>
</feature>